<evidence type="ECO:0008006" key="2">
    <source>
        <dbReference type="Google" id="ProtNLM"/>
    </source>
</evidence>
<accession>A0A1S0Z7S8</accession>
<comment type="caution">
    <text evidence="1">The sequence shown here is derived from an EMBL/GenBank/DDBJ whole genome shotgun (WGS) entry which is preliminary data.</text>
</comment>
<dbReference type="AlphaFoldDB" id="A0A1S0Z7S8"/>
<sequence>MLVTIVSPSAEAVKPRRHTRIIRADLPASEINPALKAFGRHIARRIRKGRGVHIPAMTNTAYGQVLRTLELKRAFN</sequence>
<protein>
    <recommendedName>
        <fullName evidence="2">YdaB</fullName>
    </recommendedName>
</protein>
<proteinExistence type="predicted"/>
<gene>
    <name evidence="1" type="ORF">A7T00_27655</name>
</gene>
<dbReference type="EMBL" id="MLZC01000020">
    <property type="protein sequence ID" value="OHG60715.1"/>
    <property type="molecule type" value="Genomic_DNA"/>
</dbReference>
<dbReference type="RefSeq" id="WP_024153758.1">
    <property type="nucleotide sequence ID" value="NZ_QDQH01000011.1"/>
</dbReference>
<organism evidence="1">
    <name type="scientific">Salmonella enterica subsp. enterica serovar Saintpaul</name>
    <dbReference type="NCBI Taxonomy" id="90105"/>
    <lineage>
        <taxon>Bacteria</taxon>
        <taxon>Pseudomonadati</taxon>
        <taxon>Pseudomonadota</taxon>
        <taxon>Gammaproteobacteria</taxon>
        <taxon>Enterobacterales</taxon>
        <taxon>Enterobacteriaceae</taxon>
        <taxon>Salmonella</taxon>
    </lineage>
</organism>
<reference evidence="1" key="1">
    <citation type="submission" date="2016-09" db="EMBL/GenBank/DDBJ databases">
        <title>Whole genome sequencing of Salmonella enterica.</title>
        <authorList>
            <person name="Bell R."/>
        </authorList>
    </citation>
    <scope>NUCLEOTIDE SEQUENCE [LARGE SCALE GENOMIC DNA]</scope>
    <source>
        <strain evidence="1">CFSAN044978</strain>
    </source>
</reference>
<name>A0A1S0Z7S8_SALET</name>
<evidence type="ECO:0000313" key="1">
    <source>
        <dbReference type="EMBL" id="OHG60715.1"/>
    </source>
</evidence>